<comment type="caution">
    <text evidence="1">The sequence shown here is derived from an EMBL/GenBank/DDBJ whole genome shotgun (WGS) entry which is preliminary data.</text>
</comment>
<evidence type="ECO:0000313" key="2">
    <source>
        <dbReference type="Proteomes" id="UP001314263"/>
    </source>
</evidence>
<name>A0AAV1HR22_9CHLO</name>
<keyword evidence="2" id="KW-1185">Reference proteome</keyword>
<dbReference type="Proteomes" id="UP001314263">
    <property type="component" value="Unassembled WGS sequence"/>
</dbReference>
<dbReference type="PANTHER" id="PTHR34144:SF7">
    <property type="entry name" value="EXPORT PROTEIN (CAP59), PUTATIVE (AFU_ORTHOLOGUE AFUA_7G05020)-RELATED"/>
    <property type="match status" value="1"/>
</dbReference>
<evidence type="ECO:0000313" key="1">
    <source>
        <dbReference type="EMBL" id="CAK0732610.1"/>
    </source>
</evidence>
<proteinExistence type="predicted"/>
<dbReference type="Pfam" id="PF11735">
    <property type="entry name" value="CAP59_mtransfer"/>
    <property type="match status" value="1"/>
</dbReference>
<dbReference type="AlphaFoldDB" id="A0AAV1HR22"/>
<sequence>MDSTLPGLPKQRTFIAANLKEVEDLMPHYVLQLLIAVSLLPKNQAYVSIYESGSHDNTGRWLQLLDDMLDLLDIRHDIVTGGMTRQGEERVAFLSKLRNAAISPMQQGENGSLPEWPADRLLYINDVYFCAQDIVRLLQHTNVSAVCAMDFWKHASRPDAPGHFYDVWVMRDVEGHRVNINPPYLHHAYSRFRLEQGLPFPVSCCWNGMISLDAQPFAEGLRFRAHRQHECQESEASQMCTDLFHLGRTDFIVDPGVQVAYEPQIAARAHAPELRIKQTTYRDIQEADPVDWAFTPQAFYKTCCNKSDYIDDADLSKCHPAISAFLGTRKLIFGMNSIMW</sequence>
<dbReference type="PANTHER" id="PTHR34144">
    <property type="entry name" value="CHROMOSOME 8, WHOLE GENOME SHOTGUN SEQUENCE"/>
    <property type="match status" value="1"/>
</dbReference>
<dbReference type="EMBL" id="CAUYUE010000001">
    <property type="protein sequence ID" value="CAK0732610.1"/>
    <property type="molecule type" value="Genomic_DNA"/>
</dbReference>
<reference evidence="1 2" key="1">
    <citation type="submission" date="2023-10" db="EMBL/GenBank/DDBJ databases">
        <authorList>
            <person name="Maclean D."/>
            <person name="Macfadyen A."/>
        </authorList>
    </citation>
    <scope>NUCLEOTIDE SEQUENCE [LARGE SCALE GENOMIC DNA]</scope>
</reference>
<protein>
    <submittedName>
        <fullName evidence="1">Uncharacterized protein</fullName>
    </submittedName>
</protein>
<dbReference type="InterPro" id="IPR021047">
    <property type="entry name" value="Mannosyltransferase_CMT1"/>
</dbReference>
<accession>A0AAV1HR22</accession>
<gene>
    <name evidence="1" type="ORF">CVIRNUC_000155</name>
</gene>
<organism evidence="1 2">
    <name type="scientific">Coccomyxa viridis</name>
    <dbReference type="NCBI Taxonomy" id="1274662"/>
    <lineage>
        <taxon>Eukaryota</taxon>
        <taxon>Viridiplantae</taxon>
        <taxon>Chlorophyta</taxon>
        <taxon>core chlorophytes</taxon>
        <taxon>Trebouxiophyceae</taxon>
        <taxon>Trebouxiophyceae incertae sedis</taxon>
        <taxon>Coccomyxaceae</taxon>
        <taxon>Coccomyxa</taxon>
    </lineage>
</organism>